<evidence type="ECO:0000313" key="5">
    <source>
        <dbReference type="EMBL" id="GER98819.1"/>
    </source>
</evidence>
<dbReference type="FunFam" id="1.10.1200.10:FF:000016">
    <property type="entry name" value="Non-ribosomal peptide synthase"/>
    <property type="match status" value="2"/>
</dbReference>
<feature type="domain" description="Carrier" evidence="4">
    <location>
        <begin position="2054"/>
        <end position="2129"/>
    </location>
</feature>
<dbReference type="GO" id="GO:0031177">
    <property type="term" value="F:phosphopantetheine binding"/>
    <property type="evidence" value="ECO:0007669"/>
    <property type="project" value="InterPro"/>
</dbReference>
<dbReference type="PROSITE" id="PS00012">
    <property type="entry name" value="PHOSPHOPANTETHEINE"/>
    <property type="match status" value="2"/>
</dbReference>
<dbReference type="Pfam" id="PF13193">
    <property type="entry name" value="AMP-binding_C"/>
    <property type="match status" value="2"/>
</dbReference>
<dbReference type="InterPro" id="IPR045851">
    <property type="entry name" value="AMP-bd_C_sf"/>
</dbReference>
<dbReference type="Gene3D" id="3.30.559.30">
    <property type="entry name" value="Nonribosomal peptide synthetase, condensation domain"/>
    <property type="match status" value="2"/>
</dbReference>
<dbReference type="CDD" id="cd05930">
    <property type="entry name" value="A_NRPS"/>
    <property type="match status" value="1"/>
</dbReference>
<dbReference type="SUPFAM" id="SSF52777">
    <property type="entry name" value="CoA-dependent acyltransferases"/>
    <property type="match status" value="4"/>
</dbReference>
<dbReference type="NCBIfam" id="TIGR01733">
    <property type="entry name" value="AA-adenyl-dom"/>
    <property type="match status" value="2"/>
</dbReference>
<dbReference type="EMBL" id="BLAD01000037">
    <property type="protein sequence ID" value="GER98819.1"/>
    <property type="molecule type" value="Genomic_DNA"/>
</dbReference>
<dbReference type="InterPro" id="IPR036736">
    <property type="entry name" value="ACP-like_sf"/>
</dbReference>
<sequence length="2148" mass="229256">MTETTGVHPRTELALPDVPTIVDLFEDQVAAGPDRVAVVARARTLTYAELNGAADAVAARLQAAGIGPGELVALFADRSAEMLAGLLGVLKAGAAYLPLDPGYPAARIAMVLADSGARAVLTLSHLRDSLPAFTGPVLTLDEPPKDTQVTKYPRKRAGRAYVLYTSGSTGRPKGVVVPHGALLNFLWSMRDILDADSGHAWLALTSLSFDISGLELYLPLITGGRVVVADGETARDGGRLRDLITQQGVTHVQATPSGWRVLLDAGFAGGVVGLVGGEALPVALARTLADRCARLINVYGPTETTIWSTSWEVPPGTASVSIGTPIGNTHVHIADDRLHPADEGELLIGGVGVADGYLGRPALTAERFVPDPYGEPGARLYRTGDTVRRRDDGTLDFLGRSDNQVKLRGHRIELGEIETVLEELPGVRQAIVTVHKEILVAYVVGADTDPRDALAERLPPYMVPSVVVPMAAMPLTPNGKVDRLALPAPVTAAGEIEPRTESERVVAEAFAEVLGLDRVGAEADFFAVGGHSLLATKVTARLTRRLGVEIPVRELFAAPTVAGLAAILDGLDTVSVPLEPRPPGTPVLLSPAQERLWFLHRFDPGDASYNMHLTRLLRGPLDVAALTAALAAALARHEALRTRFPDVDGRPVAVIEEPGEVVVEQLAAATEADARALLSARVNAPFDLAAAPPVRISLVRLASGDHVLCVVFHAVAGDEWSLDVLVEDLADPRREPPVVQHGDVVAWQHGREALGAGADALAHWRERLAGLPVLNLATDRPRPPVASRRGHAVRVRVPVAPLEQLAQRHGTTLFSVLLAAYQAVLSAETGQHDFAVGAPTAGRGRVELEPVIGHLGNVLVLRADLSGDPSYGDLLARARSTVLAAMAHEEIPVERLLADLELARDTGQTPLYQTVLALDTRPEPVEVAGASCVPFDLDHVPARFDLTLDAWRTAEALSLVFTYDAALFDEARIEALAARFTALLDAVHAEPDRPLADLLFPGVTLGGAAWRAEGLAALPGVRAETVAAPRTGRPPANPAERLIARVFGEVVGVDGVAADDDFFALGGRSLLAPRAAALLAKAFGVPVPVRVLFAHPTVAGLATAIGADPGVIPLEPRPEGAPVPLSAAQERLWFMDHFTPGDASSNMYLARRLYGPIDRDRFAAAFTALTARHESLRTRFPAEDGRPTVVIDPPGEVAIEWAELTDREARAFCAERVNVPFDLAAAPPIRVSLLRLGAEDHVICVAMHHIIADGWSVNVMFTELAALYEGIALPPLPVQAGDVSIWQLRREALDEGEAALAHWKEKLAGVPVLELPLDRPRPLEMLRVGAVHDQHVPSDLVAGLESAGRESGVTLFMVLLAAYQALLARHTGRMDFAVGSPTAARGRVELESVIGYLAHTLVLRADLSGDPPFRELLRRTWATVVDALAHQEIPVERLKSVLGVRRDLGQTALFQTMLILHSQTAEGNMPATFAGLRHEPYNAGAIKTAFDLTLTAWPAPDGLNLVFDYDAALFDARTVERLASRLVECLYDIAADPATRLSMLSMRTLEDDAELTAWSRGPEFAPPAPTMLSLFESQDRDRIAVDGLTYGELDEEARRLAVRLRGLGVGRGDVVGVLAERSVASLTGLLAVMKAGAAYLPLDPAYPAARIGFVLDDAKPRALLTDGTGEVTWDGPVIRLGDGELDADILPEDFARAGSANFHFPELDAGIRPEDPAYVLYTSGSTGRPKGVVVPHRALVNFLTSMRDLLGAGPDDVWLALTSLSFDISGLELYLPLITGGRAVMADSALDGERLGRLITEQGVTHIQATPSGWRVLLDAGFAGGVVGLVGGEALPSGLARDLRARVARLVNVYGPTETTIWSTAWEVPENPAEITIGRPIGNTTVAVVDDQLRPVPPRAPGELVIGGLGLAHGYLGRPGLTAERFVPGPGGTRLYRTGDLVRWRWDGTLEFLGRNDDQVKVRGHRIEPGEIESVLESLPGVTRAAVTVRADNLVAYVVGDTAGLREQLLERLPASHLPSQYVRLDTLPLTPNGKLDRLALPDPEPLREEAFVAPRTDAEALVADVWSELLGLEGVGAFDDFFLLGGHSLLAIRVAARLKAVVGVDVPIRAMFTHTTVADLAATVEDILLAELDDLSDEEALRLMEAP</sequence>
<dbReference type="GO" id="GO:0043041">
    <property type="term" value="P:amino acid activation for nonribosomal peptide biosynthetic process"/>
    <property type="evidence" value="ECO:0007669"/>
    <property type="project" value="TreeGrafter"/>
</dbReference>
<feature type="domain" description="Carrier" evidence="4">
    <location>
        <begin position="497"/>
        <end position="572"/>
    </location>
</feature>
<dbReference type="Gene3D" id="3.40.50.980">
    <property type="match status" value="4"/>
</dbReference>
<dbReference type="Pfam" id="PF00501">
    <property type="entry name" value="AMP-binding"/>
    <property type="match status" value="2"/>
</dbReference>
<dbReference type="FunFam" id="3.40.50.12780:FF:000012">
    <property type="entry name" value="Non-ribosomal peptide synthetase"/>
    <property type="match status" value="1"/>
</dbReference>
<evidence type="ECO:0000256" key="2">
    <source>
        <dbReference type="ARBA" id="ARBA00022450"/>
    </source>
</evidence>
<dbReference type="Gene3D" id="2.30.38.10">
    <property type="entry name" value="Luciferase, Domain 3"/>
    <property type="match status" value="2"/>
</dbReference>
<dbReference type="GO" id="GO:0072330">
    <property type="term" value="P:monocarboxylic acid biosynthetic process"/>
    <property type="evidence" value="ECO:0007669"/>
    <property type="project" value="UniProtKB-ARBA"/>
</dbReference>
<evidence type="ECO:0000256" key="3">
    <source>
        <dbReference type="ARBA" id="ARBA00022553"/>
    </source>
</evidence>
<dbReference type="RefSeq" id="WP_155335229.1">
    <property type="nucleotide sequence ID" value="NZ_BAAABN010000078.1"/>
</dbReference>
<evidence type="ECO:0000259" key="4">
    <source>
        <dbReference type="PROSITE" id="PS50075"/>
    </source>
</evidence>
<dbReference type="PROSITE" id="PS00455">
    <property type="entry name" value="AMP_BINDING"/>
    <property type="match status" value="2"/>
</dbReference>
<dbReference type="InterPro" id="IPR023213">
    <property type="entry name" value="CAT-like_dom_sf"/>
</dbReference>
<keyword evidence="2" id="KW-0596">Phosphopantetheine</keyword>
<dbReference type="InterPro" id="IPR009081">
    <property type="entry name" value="PP-bd_ACP"/>
</dbReference>
<dbReference type="FunFam" id="3.40.50.980:FF:000001">
    <property type="entry name" value="Non-ribosomal peptide synthetase"/>
    <property type="match status" value="2"/>
</dbReference>
<reference evidence="5 6" key="1">
    <citation type="submission" date="2019-10" db="EMBL/GenBank/DDBJ databases">
        <title>Whole genome shotgun sequence of Acrocarpospora corrugata NBRC 13972.</title>
        <authorList>
            <person name="Ichikawa N."/>
            <person name="Kimura A."/>
            <person name="Kitahashi Y."/>
            <person name="Komaki H."/>
            <person name="Oguchi A."/>
        </authorList>
    </citation>
    <scope>NUCLEOTIDE SEQUENCE [LARGE SCALE GENOMIC DNA]</scope>
    <source>
        <strain evidence="5 6">NBRC 13972</strain>
    </source>
</reference>
<dbReference type="GO" id="GO:0008610">
    <property type="term" value="P:lipid biosynthetic process"/>
    <property type="evidence" value="ECO:0007669"/>
    <property type="project" value="UniProtKB-ARBA"/>
</dbReference>
<proteinExistence type="predicted"/>
<keyword evidence="3" id="KW-0597">Phosphoprotein</keyword>
<dbReference type="SUPFAM" id="SSF47336">
    <property type="entry name" value="ACP-like"/>
    <property type="match status" value="3"/>
</dbReference>
<evidence type="ECO:0000256" key="1">
    <source>
        <dbReference type="ARBA" id="ARBA00001957"/>
    </source>
</evidence>
<dbReference type="Pfam" id="PF00550">
    <property type="entry name" value="PP-binding"/>
    <property type="match status" value="3"/>
</dbReference>
<dbReference type="InterPro" id="IPR000873">
    <property type="entry name" value="AMP-dep_synth/lig_dom"/>
</dbReference>
<dbReference type="Gene3D" id="3.30.300.30">
    <property type="match status" value="2"/>
</dbReference>
<dbReference type="CDD" id="cd19531">
    <property type="entry name" value="LCL_NRPS-like"/>
    <property type="match status" value="2"/>
</dbReference>
<dbReference type="Pfam" id="PF00668">
    <property type="entry name" value="Condensation"/>
    <property type="match status" value="2"/>
</dbReference>
<dbReference type="GO" id="GO:0044550">
    <property type="term" value="P:secondary metabolite biosynthetic process"/>
    <property type="evidence" value="ECO:0007669"/>
    <property type="project" value="TreeGrafter"/>
</dbReference>
<dbReference type="Proteomes" id="UP000334990">
    <property type="component" value="Unassembled WGS sequence"/>
</dbReference>
<dbReference type="SMART" id="SM00823">
    <property type="entry name" value="PKS_PP"/>
    <property type="match status" value="3"/>
</dbReference>
<dbReference type="OrthoDB" id="3802848at2"/>
<dbReference type="Gene3D" id="3.30.559.10">
    <property type="entry name" value="Chloramphenicol acetyltransferase-like domain"/>
    <property type="match status" value="2"/>
</dbReference>
<comment type="cofactor">
    <cofactor evidence="1">
        <name>pantetheine 4'-phosphate</name>
        <dbReference type="ChEBI" id="CHEBI:47942"/>
    </cofactor>
</comment>
<dbReference type="GO" id="GO:0005829">
    <property type="term" value="C:cytosol"/>
    <property type="evidence" value="ECO:0007669"/>
    <property type="project" value="TreeGrafter"/>
</dbReference>
<dbReference type="Gene3D" id="1.10.1200.10">
    <property type="entry name" value="ACP-like"/>
    <property type="match status" value="3"/>
</dbReference>
<dbReference type="PANTHER" id="PTHR45527">
    <property type="entry name" value="NONRIBOSOMAL PEPTIDE SYNTHETASE"/>
    <property type="match status" value="1"/>
</dbReference>
<gene>
    <name evidence="5" type="ORF">Acor_08830</name>
</gene>
<dbReference type="InterPro" id="IPR020845">
    <property type="entry name" value="AMP-binding_CS"/>
</dbReference>
<dbReference type="PANTHER" id="PTHR45527:SF1">
    <property type="entry name" value="FATTY ACID SYNTHASE"/>
    <property type="match status" value="1"/>
</dbReference>
<dbReference type="GO" id="GO:0003824">
    <property type="term" value="F:catalytic activity"/>
    <property type="evidence" value="ECO:0007669"/>
    <property type="project" value="InterPro"/>
</dbReference>
<evidence type="ECO:0000313" key="6">
    <source>
        <dbReference type="Proteomes" id="UP000334990"/>
    </source>
</evidence>
<dbReference type="InterPro" id="IPR001242">
    <property type="entry name" value="Condensation_dom"/>
</dbReference>
<dbReference type="SUPFAM" id="SSF56801">
    <property type="entry name" value="Acetyl-CoA synthetase-like"/>
    <property type="match status" value="2"/>
</dbReference>
<dbReference type="InterPro" id="IPR020806">
    <property type="entry name" value="PKS_PP-bd"/>
</dbReference>
<accession>A0A5M3VS80</accession>
<feature type="domain" description="Carrier" evidence="4">
    <location>
        <begin position="1034"/>
        <end position="1109"/>
    </location>
</feature>
<protein>
    <recommendedName>
        <fullName evidence="4">Carrier domain-containing protein</fullName>
    </recommendedName>
</protein>
<organism evidence="5 6">
    <name type="scientific">Acrocarpospora corrugata</name>
    <dbReference type="NCBI Taxonomy" id="35763"/>
    <lineage>
        <taxon>Bacteria</taxon>
        <taxon>Bacillati</taxon>
        <taxon>Actinomycetota</taxon>
        <taxon>Actinomycetes</taxon>
        <taxon>Streptosporangiales</taxon>
        <taxon>Streptosporangiaceae</taxon>
        <taxon>Acrocarpospora</taxon>
    </lineage>
</organism>
<dbReference type="PROSITE" id="PS50075">
    <property type="entry name" value="CARRIER"/>
    <property type="match status" value="3"/>
</dbReference>
<keyword evidence="6" id="KW-1185">Reference proteome</keyword>
<dbReference type="InterPro" id="IPR010071">
    <property type="entry name" value="AA_adenyl_dom"/>
</dbReference>
<name>A0A5M3VS80_9ACTN</name>
<comment type="caution">
    <text evidence="5">The sequence shown here is derived from an EMBL/GenBank/DDBJ whole genome shotgun (WGS) entry which is preliminary data.</text>
</comment>
<dbReference type="InterPro" id="IPR006162">
    <property type="entry name" value="Ppantetheine_attach_site"/>
</dbReference>
<dbReference type="InterPro" id="IPR025110">
    <property type="entry name" value="AMP-bd_C"/>
</dbReference>